<dbReference type="AlphaFoldDB" id="A0A1L7WEI4"/>
<evidence type="ECO:0000259" key="2">
    <source>
        <dbReference type="Pfam" id="PF00144"/>
    </source>
</evidence>
<feature type="domain" description="Beta-lactamase-related" evidence="2">
    <location>
        <begin position="107"/>
        <end position="412"/>
    </location>
</feature>
<dbReference type="EMBL" id="FJOG01000001">
    <property type="protein sequence ID" value="CZR51197.1"/>
    <property type="molecule type" value="Genomic_DNA"/>
</dbReference>
<organism evidence="4 5">
    <name type="scientific">Phialocephala subalpina</name>
    <dbReference type="NCBI Taxonomy" id="576137"/>
    <lineage>
        <taxon>Eukaryota</taxon>
        <taxon>Fungi</taxon>
        <taxon>Dikarya</taxon>
        <taxon>Ascomycota</taxon>
        <taxon>Pezizomycotina</taxon>
        <taxon>Leotiomycetes</taxon>
        <taxon>Helotiales</taxon>
        <taxon>Mollisiaceae</taxon>
        <taxon>Phialocephala</taxon>
        <taxon>Phialocephala fortinii species complex</taxon>
    </lineage>
</organism>
<dbReference type="OrthoDB" id="10250282at2759"/>
<dbReference type="STRING" id="576137.A0A1L7WEI4"/>
<gene>
    <name evidence="4" type="ORF">PAC_01072</name>
</gene>
<dbReference type="PANTHER" id="PTHR22935">
    <property type="entry name" value="PENICILLIN-BINDING PROTEIN"/>
    <property type="match status" value="1"/>
</dbReference>
<proteinExistence type="predicted"/>
<dbReference type="Proteomes" id="UP000184330">
    <property type="component" value="Unassembled WGS sequence"/>
</dbReference>
<evidence type="ECO:0000256" key="1">
    <source>
        <dbReference type="SAM" id="SignalP"/>
    </source>
</evidence>
<sequence>MVSSLSNLVLLGALWSPAVFAATNCPLHGADVPAPRNLSSSQTFQSALANLTQTLSQSISSGNTSYGPLDVVNTSFSIELFSTHEFTPLFTNQFTAPTLATAKYGVKNVTADTTFRIGSLTKLFTVYTFLIQAGDKKWNDLVTKYIPELLSAAEALNSTANPIDHVSWEDVTLWELASHLAGIGRDYSGFGELDGLLDPLSDPTAYGLPPLNSSEVVPCAGGAMCSRAQFFAGFTERHPVYAPSTSPIYSNVAFQILSYALENITGIDMPTMVSDSLLKPLNLTHSSWNVPASNATGILPVGNSWSLDIGDETAAGGMFSSSSDVTKLGRSILTSSLISPAQTRRWMQPRSFTSASNAMVGAPWEIYRITTSPNDRLVDLYTKSGDLPGYSSVLVLSRDYDFGFSVLAAGPDASVTSRLIAGLVQDAVFQSIEDSARSEASTNYAGTYTSSSTTLNSTVTISLDPSFPGLGVTTWISNGTDMLSPQVEKASIAAPSVRLYPSGLERELGDGGKEVGFRAVFEDLKAGSIGGLFGNGCETWFGVDGTYWGAVATDEFLIRVGADGKAVSVTPRALRVELGRT</sequence>
<evidence type="ECO:0000313" key="4">
    <source>
        <dbReference type="EMBL" id="CZR51197.1"/>
    </source>
</evidence>
<accession>A0A1L7WEI4</accession>
<keyword evidence="5" id="KW-1185">Reference proteome</keyword>
<dbReference type="InterPro" id="IPR001466">
    <property type="entry name" value="Beta-lactam-related"/>
</dbReference>
<evidence type="ECO:0000313" key="5">
    <source>
        <dbReference type="Proteomes" id="UP000184330"/>
    </source>
</evidence>
<name>A0A1L7WEI4_9HELO</name>
<dbReference type="Pfam" id="PF26335">
    <property type="entry name" value="ARB_00930_C"/>
    <property type="match status" value="1"/>
</dbReference>
<evidence type="ECO:0000259" key="3">
    <source>
        <dbReference type="Pfam" id="PF26335"/>
    </source>
</evidence>
<dbReference type="InterPro" id="IPR058664">
    <property type="entry name" value="ARB_00930-like_C"/>
</dbReference>
<dbReference type="InterPro" id="IPR051478">
    <property type="entry name" value="Beta-lactamase-like_AB/R"/>
</dbReference>
<keyword evidence="1" id="KW-0732">Signal</keyword>
<reference evidence="4 5" key="1">
    <citation type="submission" date="2016-03" db="EMBL/GenBank/DDBJ databases">
        <authorList>
            <person name="Ploux O."/>
        </authorList>
    </citation>
    <scope>NUCLEOTIDE SEQUENCE [LARGE SCALE GENOMIC DNA]</scope>
    <source>
        <strain evidence="4 5">UAMH 11012</strain>
    </source>
</reference>
<dbReference type="PANTHER" id="PTHR22935:SF97">
    <property type="entry name" value="BETA-LACTAMASE-RELATED DOMAIN-CONTAINING PROTEIN"/>
    <property type="match status" value="1"/>
</dbReference>
<dbReference type="Gene3D" id="3.40.710.10">
    <property type="entry name" value="DD-peptidase/beta-lactamase superfamily"/>
    <property type="match status" value="1"/>
</dbReference>
<feature type="chain" id="PRO_5012159780" evidence="1">
    <location>
        <begin position="22"/>
        <end position="581"/>
    </location>
</feature>
<feature type="domain" description="Beta-lactamase-like ARB-00930-like C-terminal" evidence="3">
    <location>
        <begin position="436"/>
        <end position="580"/>
    </location>
</feature>
<dbReference type="InterPro" id="IPR012338">
    <property type="entry name" value="Beta-lactam/transpept-like"/>
</dbReference>
<feature type="signal peptide" evidence="1">
    <location>
        <begin position="1"/>
        <end position="21"/>
    </location>
</feature>
<protein>
    <submittedName>
        <fullName evidence="4">Uncharacterized protein</fullName>
    </submittedName>
</protein>
<dbReference type="SUPFAM" id="SSF56601">
    <property type="entry name" value="beta-lactamase/transpeptidase-like"/>
    <property type="match status" value="1"/>
</dbReference>
<dbReference type="Pfam" id="PF00144">
    <property type="entry name" value="Beta-lactamase"/>
    <property type="match status" value="1"/>
</dbReference>